<reference evidence="2" key="2">
    <citation type="submission" date="2004-02" db="EMBL/GenBank/DDBJ databases">
        <authorList>
            <consortium name="Genoscope"/>
            <consortium name="Whitehead Institute Centre for Genome Research"/>
        </authorList>
    </citation>
    <scope>NUCLEOTIDE SEQUENCE</scope>
</reference>
<feature type="compositionally biased region" description="Basic and acidic residues" evidence="1">
    <location>
        <begin position="14"/>
        <end position="26"/>
    </location>
</feature>
<accession>Q4SBL8</accession>
<reference evidence="2" key="1">
    <citation type="journal article" date="2004" name="Nature">
        <title>Genome duplication in the teleost fish Tetraodon nigroviridis reveals the early vertebrate proto-karyotype.</title>
        <authorList>
            <person name="Jaillon O."/>
            <person name="Aury J.-M."/>
            <person name="Brunet F."/>
            <person name="Petit J.-L."/>
            <person name="Stange-Thomann N."/>
            <person name="Mauceli E."/>
            <person name="Bouneau L."/>
            <person name="Fischer C."/>
            <person name="Ozouf-Costaz C."/>
            <person name="Bernot A."/>
            <person name="Nicaud S."/>
            <person name="Jaffe D."/>
            <person name="Fisher S."/>
            <person name="Lutfalla G."/>
            <person name="Dossat C."/>
            <person name="Segurens B."/>
            <person name="Dasilva C."/>
            <person name="Salanoubat M."/>
            <person name="Levy M."/>
            <person name="Boudet N."/>
            <person name="Castellano S."/>
            <person name="Anthouard V."/>
            <person name="Jubin C."/>
            <person name="Castelli V."/>
            <person name="Katinka M."/>
            <person name="Vacherie B."/>
            <person name="Biemont C."/>
            <person name="Skalli Z."/>
            <person name="Cattolico L."/>
            <person name="Poulain J."/>
            <person name="De Berardinis V."/>
            <person name="Cruaud C."/>
            <person name="Duprat S."/>
            <person name="Brottier P."/>
            <person name="Coutanceau J.-P."/>
            <person name="Gouzy J."/>
            <person name="Parra G."/>
            <person name="Lardier G."/>
            <person name="Chapple C."/>
            <person name="McKernan K.J."/>
            <person name="McEwan P."/>
            <person name="Bosak S."/>
            <person name="Kellis M."/>
            <person name="Volff J.-N."/>
            <person name="Guigo R."/>
            <person name="Zody M.C."/>
            <person name="Mesirov J."/>
            <person name="Lindblad-Toh K."/>
            <person name="Birren B."/>
            <person name="Nusbaum C."/>
            <person name="Kahn D."/>
            <person name="Robinson-Rechavi M."/>
            <person name="Laudet V."/>
            <person name="Schachter V."/>
            <person name="Quetier F."/>
            <person name="Saurin W."/>
            <person name="Scarpelli C."/>
            <person name="Wincker P."/>
            <person name="Lander E.S."/>
            <person name="Weissenbach J."/>
            <person name="Roest Crollius H."/>
        </authorList>
    </citation>
    <scope>NUCLEOTIDE SEQUENCE [LARGE SCALE GENOMIC DNA]</scope>
</reference>
<protein>
    <submittedName>
        <fullName evidence="2">(spotted green pufferfish) hypothetical protein</fullName>
    </submittedName>
</protein>
<gene>
    <name evidence="2" type="ORF">GSTENG00020913001</name>
</gene>
<organism evidence="2">
    <name type="scientific">Tetraodon nigroviridis</name>
    <name type="common">Spotted green pufferfish</name>
    <name type="synonym">Chelonodon nigroviridis</name>
    <dbReference type="NCBI Taxonomy" id="99883"/>
    <lineage>
        <taxon>Eukaryota</taxon>
        <taxon>Metazoa</taxon>
        <taxon>Chordata</taxon>
        <taxon>Craniata</taxon>
        <taxon>Vertebrata</taxon>
        <taxon>Euteleostomi</taxon>
        <taxon>Actinopterygii</taxon>
        <taxon>Neopterygii</taxon>
        <taxon>Teleostei</taxon>
        <taxon>Neoteleostei</taxon>
        <taxon>Acanthomorphata</taxon>
        <taxon>Eupercaria</taxon>
        <taxon>Tetraodontiformes</taxon>
        <taxon>Tetradontoidea</taxon>
        <taxon>Tetraodontidae</taxon>
        <taxon>Tetraodon</taxon>
    </lineage>
</organism>
<evidence type="ECO:0000256" key="1">
    <source>
        <dbReference type="SAM" id="MobiDB-lite"/>
    </source>
</evidence>
<sequence length="97" mass="11015">MNHNMETPQAPDWWRGRESGRSRAIGEGRGFERFSRFSRWSPHGRTATALKVAARVGPAHRRHTCTLARGHLSTWKRKLSCAAVQEDKPTSRTPQGH</sequence>
<evidence type="ECO:0000313" key="2">
    <source>
        <dbReference type="EMBL" id="CAG01964.1"/>
    </source>
</evidence>
<comment type="caution">
    <text evidence="2">The sequence shown here is derived from an EMBL/GenBank/DDBJ whole genome shotgun (WGS) entry which is preliminary data.</text>
</comment>
<feature type="region of interest" description="Disordered" evidence="1">
    <location>
        <begin position="1"/>
        <end position="26"/>
    </location>
</feature>
<dbReference type="KEGG" id="tng:GSTEN00020913G001"/>
<dbReference type="EMBL" id="CAAE01014667">
    <property type="protein sequence ID" value="CAG01964.1"/>
    <property type="molecule type" value="Genomic_DNA"/>
</dbReference>
<name>Q4SBL8_TETNG</name>
<proteinExistence type="predicted"/>
<dbReference type="AlphaFoldDB" id="Q4SBL8"/>